<name>A0A510I2T8_9VIBR</name>
<proteinExistence type="predicted"/>
<dbReference type="PANTHER" id="PTHR34301:SF8">
    <property type="entry name" value="ATPASE DOMAIN-CONTAINING PROTEIN"/>
    <property type="match status" value="1"/>
</dbReference>
<gene>
    <name evidence="2" type="ORF">VroAM7_05220</name>
</gene>
<evidence type="ECO:0008006" key="4">
    <source>
        <dbReference type="Google" id="ProtNLM"/>
    </source>
</evidence>
<feature type="coiled-coil region" evidence="1">
    <location>
        <begin position="508"/>
        <end position="548"/>
    </location>
</feature>
<dbReference type="Proteomes" id="UP000315115">
    <property type="component" value="Chromosome 1"/>
</dbReference>
<dbReference type="SUPFAM" id="SSF52540">
    <property type="entry name" value="P-loop containing nucleoside triphosphate hydrolases"/>
    <property type="match status" value="1"/>
</dbReference>
<dbReference type="AlphaFoldDB" id="A0A510I2T8"/>
<evidence type="ECO:0000313" key="2">
    <source>
        <dbReference type="EMBL" id="BBL87869.1"/>
    </source>
</evidence>
<dbReference type="InterPro" id="IPR027417">
    <property type="entry name" value="P-loop_NTPase"/>
</dbReference>
<dbReference type="Gene3D" id="3.40.50.300">
    <property type="entry name" value="P-loop containing nucleotide triphosphate hydrolases"/>
    <property type="match status" value="1"/>
</dbReference>
<dbReference type="PANTHER" id="PTHR34301">
    <property type="entry name" value="DNA-BINDING PROTEIN-RELATED"/>
    <property type="match status" value="1"/>
</dbReference>
<reference evidence="3" key="1">
    <citation type="submission" date="2019-07" db="EMBL/GenBank/DDBJ databases">
        <title>Complete Genome Sequences of Vibrion rotiferianus strain AM7.</title>
        <authorList>
            <person name="Miyazaki K."/>
            <person name="Wiseschart A."/>
            <person name="Pootanakit K."/>
            <person name="Ishimori K."/>
            <person name="Kitahara K."/>
        </authorList>
    </citation>
    <scope>NUCLEOTIDE SEQUENCE [LARGE SCALE GENOMIC DNA]</scope>
    <source>
        <strain evidence="3">AM7</strain>
    </source>
</reference>
<dbReference type="RefSeq" id="WP_143691986.1">
    <property type="nucleotide sequence ID" value="NZ_AP019798.1"/>
</dbReference>
<accession>A0A510I2T8</accession>
<keyword evidence="1" id="KW-0175">Coiled coil</keyword>
<protein>
    <recommendedName>
        <fullName evidence="4">ATP-binding protein</fullName>
    </recommendedName>
</protein>
<organism evidence="2 3">
    <name type="scientific">Vibrio rotiferianus</name>
    <dbReference type="NCBI Taxonomy" id="190895"/>
    <lineage>
        <taxon>Bacteria</taxon>
        <taxon>Pseudomonadati</taxon>
        <taxon>Pseudomonadota</taxon>
        <taxon>Gammaproteobacteria</taxon>
        <taxon>Vibrionales</taxon>
        <taxon>Vibrionaceae</taxon>
        <taxon>Vibrio</taxon>
    </lineage>
</organism>
<evidence type="ECO:0000313" key="3">
    <source>
        <dbReference type="Proteomes" id="UP000315115"/>
    </source>
</evidence>
<evidence type="ECO:0000256" key="1">
    <source>
        <dbReference type="SAM" id="Coils"/>
    </source>
</evidence>
<dbReference type="EMBL" id="AP019798">
    <property type="protein sequence ID" value="BBL87869.1"/>
    <property type="molecule type" value="Genomic_DNA"/>
</dbReference>
<sequence>MIGSENVTPGFHKQFNLEKFGKSEQSVLKKLANDWFITSSGKLNGFSYCLVKPTARFSEMFNLDREIVCVFSPFKTFDARSVDVFEAIFNKISGMRSETVCGILISMDTNIEQKVNDLLSSEPEHSIIVPFTYKELFFDYSDTVIPNRFRKKFFSRDLFSFLSPLKKDIYFFGRNNLVNDIVDRHRSSEHSSLFGLRKSGKTSIVYAVQRKLNLSGFDYVSIDCESPSIHTLRWYELLEKLVKMYHSEKQSKIKINFDDRYGEKNAADNFEEDIIRIYNSKKKVSTLFIFDEIERISPNTGASTHWTELPDFIYLWQTLRGFYQKHPNIFTYMLVGTNPKCVESAQLLEQENPIFASIPSQYVPNFTSIQVKEMVTNLGAYMGLIFPENICMKLCEDFGGHPFLIRQICSLLNKTASKTRPTEIDKALYQKSLAEFYGSSQQYLDMILHVLDSWYPDEYEMLTLLANGDVETFESFAKDNMDYTRHLIGYGLIQKGHGGYAFNIDILAEHLKNRHKNERMNLSEEEKVQEISTRRNRLEKSLRTLIKNTLRTSAGMKAARSKVGAAIPSDRRGKLEHLDLNEILHQDNSPLFFLELINILSKNWEDFKNVFEFEKSKFTNMLQDINSIGRPDAHAKNISEDDFVQLRLHFNKIEPILEEWGV</sequence>